<proteinExistence type="predicted"/>
<reference evidence="2" key="1">
    <citation type="submission" date="2025-08" db="UniProtKB">
        <authorList>
            <consortium name="Ensembl"/>
        </authorList>
    </citation>
    <scope>IDENTIFICATION</scope>
</reference>
<keyword evidence="3" id="KW-1185">Reference proteome</keyword>
<protein>
    <submittedName>
        <fullName evidence="2">Uncharacterized protein</fullName>
    </submittedName>
</protein>
<accession>A0A8D2JJF3</accession>
<dbReference type="AlphaFoldDB" id="A0A8D2JJF3"/>
<sequence length="78" mass="8725">VRDHRLKTSVWWPGGEGGPAHPTSTCRMGIRSVGTCRMGIKRILPTNQLKAPGQASQSRVALPQQHGSSWPRWWLLVR</sequence>
<evidence type="ECO:0000256" key="1">
    <source>
        <dbReference type="SAM" id="MobiDB-lite"/>
    </source>
</evidence>
<evidence type="ECO:0000313" key="2">
    <source>
        <dbReference type="Ensembl" id="ENSVKKP00000010323.1"/>
    </source>
</evidence>
<feature type="region of interest" description="Disordered" evidence="1">
    <location>
        <begin position="1"/>
        <end position="26"/>
    </location>
</feature>
<reference evidence="2" key="2">
    <citation type="submission" date="2025-09" db="UniProtKB">
        <authorList>
            <consortium name="Ensembl"/>
        </authorList>
    </citation>
    <scope>IDENTIFICATION</scope>
</reference>
<dbReference type="Proteomes" id="UP000694545">
    <property type="component" value="Unplaced"/>
</dbReference>
<name>A0A8D2JJF3_VARKO</name>
<organism evidence="2 3">
    <name type="scientific">Varanus komodoensis</name>
    <name type="common">Komodo dragon</name>
    <dbReference type="NCBI Taxonomy" id="61221"/>
    <lineage>
        <taxon>Eukaryota</taxon>
        <taxon>Metazoa</taxon>
        <taxon>Chordata</taxon>
        <taxon>Craniata</taxon>
        <taxon>Vertebrata</taxon>
        <taxon>Euteleostomi</taxon>
        <taxon>Lepidosauria</taxon>
        <taxon>Squamata</taxon>
        <taxon>Bifurcata</taxon>
        <taxon>Unidentata</taxon>
        <taxon>Episquamata</taxon>
        <taxon>Toxicofera</taxon>
        <taxon>Anguimorpha</taxon>
        <taxon>Paleoanguimorpha</taxon>
        <taxon>Varanoidea</taxon>
        <taxon>Varanidae</taxon>
        <taxon>Varanus</taxon>
    </lineage>
</organism>
<dbReference type="Ensembl" id="ENSVKKT00000010575.1">
    <property type="protein sequence ID" value="ENSVKKP00000010323.1"/>
    <property type="gene ID" value="ENSVKKG00000007266.1"/>
</dbReference>
<evidence type="ECO:0000313" key="3">
    <source>
        <dbReference type="Proteomes" id="UP000694545"/>
    </source>
</evidence>